<dbReference type="Gene3D" id="3.20.20.80">
    <property type="entry name" value="Glycosidases"/>
    <property type="match status" value="1"/>
</dbReference>
<dbReference type="AlphaFoldDB" id="A7S392"/>
<accession>A7S392</accession>
<organism evidence="11 12">
    <name type="scientific">Nematostella vectensis</name>
    <name type="common">Starlet sea anemone</name>
    <dbReference type="NCBI Taxonomy" id="45351"/>
    <lineage>
        <taxon>Eukaryota</taxon>
        <taxon>Metazoa</taxon>
        <taxon>Cnidaria</taxon>
        <taxon>Anthozoa</taxon>
        <taxon>Hexacorallia</taxon>
        <taxon>Actiniaria</taxon>
        <taxon>Edwardsiidae</taxon>
        <taxon>Nematostella</taxon>
    </lineage>
</organism>
<evidence type="ECO:0000256" key="1">
    <source>
        <dbReference type="ARBA" id="ARBA00004308"/>
    </source>
</evidence>
<dbReference type="InterPro" id="IPR011013">
    <property type="entry name" value="Gal_mutarotase_sf_dom"/>
</dbReference>
<dbReference type="Pfam" id="PF00088">
    <property type="entry name" value="Trefoil"/>
    <property type="match status" value="1"/>
</dbReference>
<dbReference type="InterPro" id="IPR030458">
    <property type="entry name" value="Glyco_hydro_31_AS"/>
</dbReference>
<dbReference type="PANTHER" id="PTHR22762:SF131">
    <property type="entry name" value="GLYCOSIDE HYDROLASE FAMILY 31 N-TERMINAL DOMAIN-CONTAINING PROTEIN"/>
    <property type="match status" value="1"/>
</dbReference>
<dbReference type="Gene3D" id="2.60.40.1180">
    <property type="entry name" value="Golgi alpha-mannosidase II"/>
    <property type="match status" value="2"/>
</dbReference>
<evidence type="ECO:0000256" key="5">
    <source>
        <dbReference type="ARBA" id="ARBA00023157"/>
    </source>
</evidence>
<comment type="subcellular location">
    <subcellularLocation>
        <location evidence="1">Endomembrane system</location>
    </subcellularLocation>
</comment>
<dbReference type="PROSITE" id="PS51448">
    <property type="entry name" value="P_TREFOIL_2"/>
    <property type="match status" value="1"/>
</dbReference>
<dbReference type="HOGENOM" id="CLU_000631_11_2_1"/>
<evidence type="ECO:0000256" key="2">
    <source>
        <dbReference type="ARBA" id="ARBA00007806"/>
    </source>
</evidence>
<dbReference type="PROSITE" id="PS00129">
    <property type="entry name" value="GLYCOSYL_HYDROL_F31_1"/>
    <property type="match status" value="1"/>
</dbReference>
<keyword evidence="12" id="KW-1185">Reference proteome</keyword>
<dbReference type="SUPFAM" id="SSF51445">
    <property type="entry name" value="(Trans)glycosidases"/>
    <property type="match status" value="1"/>
</dbReference>
<dbReference type="EMBL" id="DS469572">
    <property type="protein sequence ID" value="EDO41811.1"/>
    <property type="molecule type" value="Genomic_DNA"/>
</dbReference>
<dbReference type="CDD" id="cd06602">
    <property type="entry name" value="GH31_MGAM_SI_GAA"/>
    <property type="match status" value="1"/>
</dbReference>
<evidence type="ECO:0000256" key="9">
    <source>
        <dbReference type="RuleBase" id="RU361185"/>
    </source>
</evidence>
<evidence type="ECO:0000256" key="8">
    <source>
        <dbReference type="PROSITE-ProRule" id="PRU00779"/>
    </source>
</evidence>
<dbReference type="GO" id="GO:0005975">
    <property type="term" value="P:carbohydrate metabolic process"/>
    <property type="evidence" value="ECO:0007669"/>
    <property type="project" value="InterPro"/>
</dbReference>
<dbReference type="InterPro" id="IPR017853">
    <property type="entry name" value="GH"/>
</dbReference>
<keyword evidence="6" id="KW-0325">Glycoprotein</keyword>
<comment type="caution">
    <text evidence="8">Lacks conserved residue(s) required for the propagation of feature annotation.</text>
</comment>
<dbReference type="Proteomes" id="UP000001593">
    <property type="component" value="Unassembled WGS sequence"/>
</dbReference>
<dbReference type="SUPFAM" id="SSF74650">
    <property type="entry name" value="Galactose mutarotase-like"/>
    <property type="match status" value="1"/>
</dbReference>
<dbReference type="Pfam" id="PF13802">
    <property type="entry name" value="Gal_mutarotas_2"/>
    <property type="match status" value="1"/>
</dbReference>
<dbReference type="Gene3D" id="4.10.110.10">
    <property type="entry name" value="Spasmolytic Protein, domain 1"/>
    <property type="match status" value="1"/>
</dbReference>
<evidence type="ECO:0000313" key="11">
    <source>
        <dbReference type="EMBL" id="EDO41811.1"/>
    </source>
</evidence>
<feature type="domain" description="P-type" evidence="10">
    <location>
        <begin position="1"/>
        <end position="59"/>
    </location>
</feature>
<dbReference type="FunFam" id="3.20.20.80:FF:000016">
    <property type="entry name" value="Maltase-glucoamylase, intestinal"/>
    <property type="match status" value="1"/>
</dbReference>
<name>A7S392_NEMVE</name>
<dbReference type="SUPFAM" id="SSF51011">
    <property type="entry name" value="Glycosyl hydrolase domain"/>
    <property type="match status" value="1"/>
</dbReference>
<dbReference type="GO" id="GO:0012505">
    <property type="term" value="C:endomembrane system"/>
    <property type="evidence" value="ECO:0007669"/>
    <property type="project" value="UniProtKB-SubCell"/>
</dbReference>
<dbReference type="CDD" id="cd14752">
    <property type="entry name" value="GH31_N"/>
    <property type="match status" value="1"/>
</dbReference>
<keyword evidence="5" id="KW-1015">Disulfide bond</keyword>
<keyword evidence="7 9" id="KW-0326">Glycosidase</keyword>
<evidence type="ECO:0000256" key="6">
    <source>
        <dbReference type="ARBA" id="ARBA00023180"/>
    </source>
</evidence>
<evidence type="ECO:0000256" key="3">
    <source>
        <dbReference type="ARBA" id="ARBA00022801"/>
    </source>
</evidence>
<dbReference type="Pfam" id="PF21365">
    <property type="entry name" value="Glyco_hydro_31_3rd"/>
    <property type="match status" value="1"/>
</dbReference>
<evidence type="ECO:0000259" key="10">
    <source>
        <dbReference type="PROSITE" id="PS51448"/>
    </source>
</evidence>
<reference evidence="11 12" key="1">
    <citation type="journal article" date="2007" name="Science">
        <title>Sea anemone genome reveals ancestral eumetazoan gene repertoire and genomic organization.</title>
        <authorList>
            <person name="Putnam N.H."/>
            <person name="Srivastava M."/>
            <person name="Hellsten U."/>
            <person name="Dirks B."/>
            <person name="Chapman J."/>
            <person name="Salamov A."/>
            <person name="Terry A."/>
            <person name="Shapiro H."/>
            <person name="Lindquist E."/>
            <person name="Kapitonov V.V."/>
            <person name="Jurka J."/>
            <person name="Genikhovich G."/>
            <person name="Grigoriev I.V."/>
            <person name="Lucas S.M."/>
            <person name="Steele R.E."/>
            <person name="Finnerty J.R."/>
            <person name="Technau U."/>
            <person name="Martindale M.Q."/>
            <person name="Rokhsar D.S."/>
        </authorList>
    </citation>
    <scope>NUCLEOTIDE SEQUENCE [LARGE SCALE GENOMIC DNA]</scope>
    <source>
        <strain evidence="12">CH2 X CH6</strain>
    </source>
</reference>
<evidence type="ECO:0000313" key="12">
    <source>
        <dbReference type="Proteomes" id="UP000001593"/>
    </source>
</evidence>
<evidence type="ECO:0000256" key="4">
    <source>
        <dbReference type="ARBA" id="ARBA00023136"/>
    </source>
</evidence>
<protein>
    <recommendedName>
        <fullName evidence="10">P-type domain-containing protein</fullName>
    </recommendedName>
</protein>
<dbReference type="Pfam" id="PF01055">
    <property type="entry name" value="Glyco_hydro_31_2nd"/>
    <property type="match status" value="1"/>
</dbReference>
<dbReference type="GO" id="GO:0030246">
    <property type="term" value="F:carbohydrate binding"/>
    <property type="evidence" value="ECO:0007669"/>
    <property type="project" value="InterPro"/>
</dbReference>
<dbReference type="SMART" id="SM00018">
    <property type="entry name" value="PD"/>
    <property type="match status" value="1"/>
</dbReference>
<dbReference type="InterPro" id="IPR044913">
    <property type="entry name" value="P_trefoil_dom_sf"/>
</dbReference>
<proteinExistence type="inferred from homology"/>
<dbReference type="OMA" id="PYVINHD"/>
<dbReference type="InterPro" id="IPR000322">
    <property type="entry name" value="Glyco_hydro_31_TIM"/>
</dbReference>
<dbReference type="InterPro" id="IPR030459">
    <property type="entry name" value="Glyco_hydro_31_CS"/>
</dbReference>
<dbReference type="SMR" id="A7S392"/>
<dbReference type="CDD" id="cd00111">
    <property type="entry name" value="Trefoil"/>
    <property type="match status" value="1"/>
</dbReference>
<dbReference type="PROSITE" id="PS00025">
    <property type="entry name" value="P_TREFOIL_1"/>
    <property type="match status" value="1"/>
</dbReference>
<dbReference type="PANTHER" id="PTHR22762">
    <property type="entry name" value="ALPHA-GLUCOSIDASE"/>
    <property type="match status" value="1"/>
</dbReference>
<dbReference type="InterPro" id="IPR013780">
    <property type="entry name" value="Glyco_hydro_b"/>
</dbReference>
<dbReference type="Gene3D" id="2.60.40.1760">
    <property type="entry name" value="glycosyl hydrolase (family 31)"/>
    <property type="match status" value="1"/>
</dbReference>
<gene>
    <name evidence="11" type="ORF">NEMVEDRAFT_v1g165897</name>
</gene>
<keyword evidence="3 9" id="KW-0378">Hydrolase</keyword>
<dbReference type="InterPro" id="IPR000519">
    <property type="entry name" value="P_trefoil_dom"/>
</dbReference>
<dbReference type="GO" id="GO:0004558">
    <property type="term" value="F:alpha-1,4-glucosidase activity"/>
    <property type="evidence" value="ECO:0000318"/>
    <property type="project" value="GO_Central"/>
</dbReference>
<sequence length="796" mass="88939">MDERLRFDCFPEAGATEELCQARGCCWVPAENRPPRPEPTSKPTGVNAPLDIPYCFYPLNYGYSLTSKVATKTGYKKTLCPTKLPIKHQTSERKIKMTNLFKLHGDIYDPANKRYEVPIPTPMITQKSNSQDYDVSFTSFPFGISVTRKSTGTVLFNSTVGGMIFEDQFLQISSLLPSSNIYGLGEHADAFKLNVTWRRDTMFARDVATPEGMQYNLYGVHPFYLNVENDGNANGLFLLNSNALEVILQPTPAITYRSLGGVLDFYMFLGPTPEAVAQQYITLIGKPRLPPYWGLGYHLCRWGYGNVSRTITVNDNMRRYKIPQDVQWNDIEYMKDHLDFTVDSTNWGGLGDFVKKLHTQYDQHYIPIVDPGISNTQPSGSYPPYSDGLAMGVFVNASNGGPIVGQVWPGNTVYPDFFNPSTQSYWTKQISQFHDVVPFDGLWIDMNEPSNFVQGSTSGCPNTKWDNPPYTPHIIGDKLIDKTLCMSARHYGYRHYDVHSLYGYTETVATMSALESIRGKRSMVISRSTFPNSGQHGGHWLGDNQATWESMYLSVPGILNMNMFGIPLVGADICGFLGNTNYELCARWTQLGAFYPFSRNHNTKGATPQDPASFGDKFASMARGVLLTRYRMLPYLYTLFFDAYNMGSTVARPLFFEFPKDAKTLAIDRQFMWGSSLLVTPVLQQGASDVTGYFPDATWYNVYDVRLRAPCAPPGSELQREGSGGQYHKLGCPVLCDTPLHIRGGSIIATQKPDITTAASRKNPFELIVAKTGKDGEPANGRLFLDDGESLGTCNI</sequence>
<dbReference type="InterPro" id="IPR048395">
    <property type="entry name" value="Glyco_hydro_31_C"/>
</dbReference>
<keyword evidence="4" id="KW-0472">Membrane</keyword>
<dbReference type="InterPro" id="IPR017957">
    <property type="entry name" value="P_trefoil_CS"/>
</dbReference>
<dbReference type="STRING" id="45351.A7S392"/>
<dbReference type="PhylomeDB" id="A7S392"/>
<evidence type="ECO:0000256" key="7">
    <source>
        <dbReference type="ARBA" id="ARBA00023295"/>
    </source>
</evidence>
<dbReference type="InterPro" id="IPR025887">
    <property type="entry name" value="Glyco_hydro_31_N_dom"/>
</dbReference>
<comment type="similarity">
    <text evidence="2 9">Belongs to the glycosyl hydrolase 31 family.</text>
</comment>
<dbReference type="PROSITE" id="PS00707">
    <property type="entry name" value="GLYCOSYL_HYDROL_F31_2"/>
    <property type="match status" value="1"/>
</dbReference>
<dbReference type="eggNOG" id="KOG1065">
    <property type="taxonomic scope" value="Eukaryota"/>
</dbReference>
<dbReference type="InParanoid" id="A7S392"/>